<dbReference type="OrthoDB" id="48435at2759"/>
<keyword evidence="1" id="KW-1133">Transmembrane helix</keyword>
<dbReference type="Proteomes" id="UP000789595">
    <property type="component" value="Unassembled WGS sequence"/>
</dbReference>
<name>A0A8J2WX01_9STRA</name>
<comment type="caution">
    <text evidence="2">The sequence shown here is derived from an EMBL/GenBank/DDBJ whole genome shotgun (WGS) entry which is preliminary data.</text>
</comment>
<feature type="transmembrane region" description="Helical" evidence="1">
    <location>
        <begin position="49"/>
        <end position="80"/>
    </location>
</feature>
<feature type="transmembrane region" description="Helical" evidence="1">
    <location>
        <begin position="25"/>
        <end position="43"/>
    </location>
</feature>
<feature type="transmembrane region" description="Helical" evidence="1">
    <location>
        <begin position="92"/>
        <end position="110"/>
    </location>
</feature>
<evidence type="ECO:0000256" key="1">
    <source>
        <dbReference type="SAM" id="Phobius"/>
    </source>
</evidence>
<dbReference type="EMBL" id="CAKKNE010000003">
    <property type="protein sequence ID" value="CAH0370869.1"/>
    <property type="molecule type" value="Genomic_DNA"/>
</dbReference>
<keyword evidence="1" id="KW-0472">Membrane</keyword>
<keyword evidence="1" id="KW-0812">Transmembrane</keyword>
<accession>A0A8J2WX01</accession>
<reference evidence="2" key="1">
    <citation type="submission" date="2021-11" db="EMBL/GenBank/DDBJ databases">
        <authorList>
            <consortium name="Genoscope - CEA"/>
            <person name="William W."/>
        </authorList>
    </citation>
    <scope>NUCLEOTIDE SEQUENCE</scope>
</reference>
<dbReference type="AlphaFoldDB" id="A0A8J2WX01"/>
<keyword evidence="3" id="KW-1185">Reference proteome</keyword>
<evidence type="ECO:0000313" key="3">
    <source>
        <dbReference type="Proteomes" id="UP000789595"/>
    </source>
</evidence>
<gene>
    <name evidence="2" type="ORF">PECAL_3P07820</name>
</gene>
<proteinExistence type="predicted"/>
<sequence length="161" mass="17101">MSCTGDLLCVLTYGDGSAADAKLDIAINYTLLFATAALFIFGGPPKRRAAILAFFAAFQLGLCYVIGCAGVSMIWCACAGGGALDHHSGRRLVAFRVVSAAVVASLIYYAMVAEAITDIAHVCALTMGFLVVQADELYTRRLERDADYETLPPGTPRARLL</sequence>
<evidence type="ECO:0000313" key="2">
    <source>
        <dbReference type="EMBL" id="CAH0370869.1"/>
    </source>
</evidence>
<protein>
    <submittedName>
        <fullName evidence="2">Uncharacterized protein</fullName>
    </submittedName>
</protein>
<organism evidence="2 3">
    <name type="scientific">Pelagomonas calceolata</name>
    <dbReference type="NCBI Taxonomy" id="35677"/>
    <lineage>
        <taxon>Eukaryota</taxon>
        <taxon>Sar</taxon>
        <taxon>Stramenopiles</taxon>
        <taxon>Ochrophyta</taxon>
        <taxon>Pelagophyceae</taxon>
        <taxon>Pelagomonadales</taxon>
        <taxon>Pelagomonadaceae</taxon>
        <taxon>Pelagomonas</taxon>
    </lineage>
</organism>